<feature type="transmembrane region" description="Helical" evidence="1">
    <location>
        <begin position="142"/>
        <end position="162"/>
    </location>
</feature>
<feature type="transmembrane region" description="Helical" evidence="1">
    <location>
        <begin position="276"/>
        <end position="295"/>
    </location>
</feature>
<keyword evidence="1" id="KW-0472">Membrane</keyword>
<dbReference type="OrthoDB" id="2806188at2"/>
<protein>
    <recommendedName>
        <fullName evidence="2">CAAX prenyl protease 2/Lysostaphin resistance protein A-like domain-containing protein</fullName>
    </recommendedName>
</protein>
<feature type="transmembrane region" description="Helical" evidence="1">
    <location>
        <begin position="233"/>
        <end position="256"/>
    </location>
</feature>
<dbReference type="GO" id="GO:0004175">
    <property type="term" value="F:endopeptidase activity"/>
    <property type="evidence" value="ECO:0007669"/>
    <property type="project" value="UniProtKB-ARBA"/>
</dbReference>
<keyword evidence="1" id="KW-1133">Transmembrane helix</keyword>
<reference evidence="3 4" key="1">
    <citation type="submission" date="2019-03" db="EMBL/GenBank/DDBJ databases">
        <title>Genomic Encyclopedia of Archaeal and Bacterial Type Strains, Phase II (KMG-II): from individual species to whole genera.</title>
        <authorList>
            <person name="Goeker M."/>
        </authorList>
    </citation>
    <scope>NUCLEOTIDE SEQUENCE [LARGE SCALE GENOMIC DNA]</scope>
    <source>
        <strain evidence="3 4">DSM 28135</strain>
    </source>
</reference>
<comment type="caution">
    <text evidence="3">The sequence shown here is derived from an EMBL/GenBank/DDBJ whole genome shotgun (WGS) entry which is preliminary data.</text>
</comment>
<dbReference type="PANTHER" id="PTHR39430:SF1">
    <property type="entry name" value="PROTEASE"/>
    <property type="match status" value="1"/>
</dbReference>
<dbReference type="AlphaFoldDB" id="A0A4R7PY67"/>
<evidence type="ECO:0000256" key="1">
    <source>
        <dbReference type="SAM" id="Phobius"/>
    </source>
</evidence>
<feature type="transmembrane region" description="Helical" evidence="1">
    <location>
        <begin position="183"/>
        <end position="200"/>
    </location>
</feature>
<accession>A0A4R7PY67</accession>
<name>A0A4R7PY67_9FLAO</name>
<dbReference type="Proteomes" id="UP000294689">
    <property type="component" value="Unassembled WGS sequence"/>
</dbReference>
<feature type="transmembrane region" description="Helical" evidence="1">
    <location>
        <begin position="12"/>
        <end position="32"/>
    </location>
</feature>
<gene>
    <name evidence="3" type="ORF">BXY82_1935</name>
</gene>
<dbReference type="GO" id="GO:0080120">
    <property type="term" value="P:CAAX-box protein maturation"/>
    <property type="evidence" value="ECO:0007669"/>
    <property type="project" value="UniProtKB-ARBA"/>
</dbReference>
<evidence type="ECO:0000313" key="4">
    <source>
        <dbReference type="Proteomes" id="UP000294689"/>
    </source>
</evidence>
<dbReference type="RefSeq" id="WP_133757949.1">
    <property type="nucleotide sequence ID" value="NZ_SOBW01000008.1"/>
</dbReference>
<organism evidence="3 4">
    <name type="scientific">Gelidibacter sediminis</name>
    <dbReference type="NCBI Taxonomy" id="1608710"/>
    <lineage>
        <taxon>Bacteria</taxon>
        <taxon>Pseudomonadati</taxon>
        <taxon>Bacteroidota</taxon>
        <taxon>Flavobacteriia</taxon>
        <taxon>Flavobacteriales</taxon>
        <taxon>Flavobacteriaceae</taxon>
        <taxon>Gelidibacter</taxon>
    </lineage>
</organism>
<keyword evidence="1" id="KW-0812">Transmembrane</keyword>
<dbReference type="Pfam" id="PF02517">
    <property type="entry name" value="Rce1-like"/>
    <property type="match status" value="1"/>
</dbReference>
<feature type="domain" description="CAAX prenyl protease 2/Lysostaphin resistance protein A-like" evidence="2">
    <location>
        <begin position="145"/>
        <end position="244"/>
    </location>
</feature>
<keyword evidence="4" id="KW-1185">Reference proteome</keyword>
<feature type="transmembrane region" description="Helical" evidence="1">
    <location>
        <begin position="69"/>
        <end position="90"/>
    </location>
</feature>
<evidence type="ECO:0000313" key="3">
    <source>
        <dbReference type="EMBL" id="TDU39898.1"/>
    </source>
</evidence>
<sequence length="328" mass="36952">MYIAQAFKGLHDWWRYIVGIIIALVGLTLFSIPHALGVLLKTMEGGTVDQSKMGDTAYLMGLFDPNLNLIFILLPFAGGLLFLLGAVKWLHKQSFTSLTTARPKIDWKRFWVIFFAWGILSSGLVLVDYLMSPEDYVFNFKLQPFLILCLIAIILVPLQTSFEEYLFRGYIMQGLGVITKYKVIPLIFTSVVFGLLHIANPEVDKLGPIIMVYYIGTGLFLGIMTLMDDGLELALGFHAANNLFTALLVTADWTAFQTHSILKDLSDPETAGFTDVLVPVFVMFPIILIILSKMYNWTDWKGKLFGKVVELPKENYKVLEEIDTIGTE</sequence>
<dbReference type="InterPro" id="IPR003675">
    <property type="entry name" value="Rce1/LyrA-like_dom"/>
</dbReference>
<feature type="transmembrane region" description="Helical" evidence="1">
    <location>
        <begin position="110"/>
        <end position="130"/>
    </location>
</feature>
<dbReference type="PANTHER" id="PTHR39430">
    <property type="entry name" value="MEMBRANE-ASSOCIATED PROTEASE-RELATED"/>
    <property type="match status" value="1"/>
</dbReference>
<feature type="transmembrane region" description="Helical" evidence="1">
    <location>
        <begin position="206"/>
        <end position="226"/>
    </location>
</feature>
<dbReference type="EMBL" id="SOBW01000008">
    <property type="protein sequence ID" value="TDU39898.1"/>
    <property type="molecule type" value="Genomic_DNA"/>
</dbReference>
<evidence type="ECO:0000259" key="2">
    <source>
        <dbReference type="Pfam" id="PF02517"/>
    </source>
</evidence>
<proteinExistence type="predicted"/>